<feature type="domain" description="PKD" evidence="1">
    <location>
        <begin position="940"/>
        <end position="983"/>
    </location>
</feature>
<feature type="non-terminal residue" evidence="2">
    <location>
        <position position="1420"/>
    </location>
</feature>
<dbReference type="RefSeq" id="WP_147015482.1">
    <property type="nucleotide sequence ID" value="NZ_VORB01000019.1"/>
</dbReference>
<proteinExistence type="predicted"/>
<dbReference type="Pfam" id="PF18911">
    <property type="entry name" value="PKD_4"/>
    <property type="match status" value="1"/>
</dbReference>
<protein>
    <submittedName>
        <fullName evidence="2">PKD domain-containing protein</fullName>
    </submittedName>
</protein>
<organism evidence="2 3">
    <name type="scientific">Luteibaculum oceani</name>
    <dbReference type="NCBI Taxonomy" id="1294296"/>
    <lineage>
        <taxon>Bacteria</taxon>
        <taxon>Pseudomonadati</taxon>
        <taxon>Bacteroidota</taxon>
        <taxon>Flavobacteriia</taxon>
        <taxon>Flavobacteriales</taxon>
        <taxon>Luteibaculaceae</taxon>
        <taxon>Luteibaculum</taxon>
    </lineage>
</organism>
<dbReference type="SMART" id="SM00089">
    <property type="entry name" value="PKD"/>
    <property type="match status" value="2"/>
</dbReference>
<dbReference type="CDD" id="cd00146">
    <property type="entry name" value="PKD"/>
    <property type="match status" value="2"/>
</dbReference>
<evidence type="ECO:0000313" key="2">
    <source>
        <dbReference type="EMBL" id="TXC75233.1"/>
    </source>
</evidence>
<dbReference type="InterPro" id="IPR035986">
    <property type="entry name" value="PKD_dom_sf"/>
</dbReference>
<dbReference type="EMBL" id="VORB01000019">
    <property type="protein sequence ID" value="TXC75233.1"/>
    <property type="molecule type" value="Genomic_DNA"/>
</dbReference>
<reference evidence="2 3" key="1">
    <citation type="submission" date="2019-08" db="EMBL/GenBank/DDBJ databases">
        <title>Genome of Luteibaculum oceani JCM 18817.</title>
        <authorList>
            <person name="Bowman J.P."/>
        </authorList>
    </citation>
    <scope>NUCLEOTIDE SEQUENCE [LARGE SCALE GENOMIC DNA]</scope>
    <source>
        <strain evidence="2 3">JCM 18817</strain>
    </source>
</reference>
<dbReference type="Proteomes" id="UP000321168">
    <property type="component" value="Unassembled WGS sequence"/>
</dbReference>
<name>A0A5C6UPK1_9FLAO</name>
<dbReference type="InterPro" id="IPR000601">
    <property type="entry name" value="PKD_dom"/>
</dbReference>
<gene>
    <name evidence="2" type="ORF">FRX97_12095</name>
</gene>
<dbReference type="OrthoDB" id="1236981at2"/>
<dbReference type="SUPFAM" id="SSF49299">
    <property type="entry name" value="PKD domain"/>
    <property type="match status" value="2"/>
</dbReference>
<feature type="domain" description="PKD" evidence="1">
    <location>
        <begin position="1200"/>
        <end position="1236"/>
    </location>
</feature>
<comment type="caution">
    <text evidence="2">The sequence shown here is derived from an EMBL/GenBank/DDBJ whole genome shotgun (WGS) entry which is preliminary data.</text>
</comment>
<accession>A0A5C6UPK1</accession>
<dbReference type="Pfam" id="PF00801">
    <property type="entry name" value="PKD"/>
    <property type="match status" value="1"/>
</dbReference>
<feature type="non-terminal residue" evidence="2">
    <location>
        <position position="1"/>
    </location>
</feature>
<evidence type="ECO:0000259" key="1">
    <source>
        <dbReference type="PROSITE" id="PS50093"/>
    </source>
</evidence>
<dbReference type="InterPro" id="IPR013783">
    <property type="entry name" value="Ig-like_fold"/>
</dbReference>
<sequence>ILCKDSAVTITATMVGNGPFDLEISDGNGNTYPALNELPVINSYQFSQPLSDITTFSVTRMIDNSSLRCPIVKPAAIEVGVFEPIVAKLIEEDCILNPDGISFLGFTPVIELSGGDGTNYQYDLFVDGNLVKSGAPAPSALHRLDTLPNGVEYSYRFYDGSNCPDVEAVFNRRPRKYCECATFAGTMDINPLEFCEYETAVVPNVSNSFLEPEDTLYYILHDRAGIVLGERLDSNQFPSFDYFPALEFNKTYYISPIAGDRRGGGIDPIDTCVSVGDGTPIIFRPQPAVSFSSLGGDICEGDIFELGFEFTGNGPFRLQGTATNSKGTSVLDYSFLPDSGSLPLNPLENTVYRFTRLSDGNANTCELNFDTPIAVNVFDLPRVSITDPDEINICEGSSTQINVAITGGTGPYRIEFLKNGAPFGNPVVTNNNSFQLNVFEGGLYQINAIRDEGANCGGLVLDGSVRVVVKKQPFANAGPSPIEVCGSFTQLDATPSFGKGAWRLPSDGSFTFSNNKQSKTFAFVPEPGEYQFIWEETNAPCPVSRDTVFATFFEQPKADAGVDSLFCGTSAQLYATPSVSGPKNRSFWIYNGSGAVVYEDAQEPNSRVSVGTSGTYDLIWREEASAQCVDHDTVSIVFSDFLRASVIDTICLNNGANYQFVIDVRGGDPASITVNGKLVGSLPYTTPVLNSGQPYKFGFSDQSGCGFSDTLRTSYGCPCLSDAGSLVQDTLFACIGDRLIAQATSDYVLDSDDTLLYVLHTESGASLGNILHFKGSNGIVASNKAIATGKVYYLSRVVGTKNGSTLGLNVKDYCLSVAPGTPVVFGKPAQAIVSATSKICDGENVYITINGSGVGPYVFTLKSSPTDVGVNYSLQSGESIELLSPAVGSYTYYIAGFKDMGNSRCTKLLNDRVNFTVNKIPSANVSVPTEACINAPVPFSATSTENVQISWDYGDGSPVEFGPNRSHRFVSSGRFTVTTTVLNKTTGCINSYRNDIEIQDIPTPDFTIDGLLDFADVLCDNDRVRIAIVNQDLGTTYNWYINDVLQSPFIPNFNLSLLGGSKTIRLEAVTSAGCFASIEKTIKVAIPTAKIESVNEVCNRSDLAMKFTSGINVDQFQWQIIGNGVDTRSTNPAVYPVNEPSGTNFLTLNLELTTKEGCVNNISKSIRVKQVLAGFFAPSEVCLNDTVFITSNTNNVQDVRYEFGDGQVSSSKKQVLKHLYKSPGTYTIKQFVSNQAENCSDQLQKQVIVNPLPKAKGGTFEVCIDQIDTLSASGGSSYSWSPDTLLAVPFGANVRFSAIGDSIGNSYTYKVAVFNLKGCRDTATVVANIVGLDSTIILPNIFDTLIVKGDSFTTQLPEYPGLIYNWTPKAKFSCSDCPNQTVEVFTQQEFAVEVTDIFGCTNQATDYILRVDATKYSLDV</sequence>
<evidence type="ECO:0000313" key="3">
    <source>
        <dbReference type="Proteomes" id="UP000321168"/>
    </source>
</evidence>
<dbReference type="PROSITE" id="PS50093">
    <property type="entry name" value="PKD"/>
    <property type="match status" value="2"/>
</dbReference>
<keyword evidence="3" id="KW-1185">Reference proteome</keyword>
<dbReference type="Gene3D" id="2.60.40.10">
    <property type="entry name" value="Immunoglobulins"/>
    <property type="match status" value="2"/>
</dbReference>
<dbReference type="InterPro" id="IPR022409">
    <property type="entry name" value="PKD/Chitinase_dom"/>
</dbReference>